<protein>
    <submittedName>
        <fullName evidence="1">Uncharacterized protein</fullName>
    </submittedName>
</protein>
<gene>
    <name evidence="1" type="ORF">CITCOLO1_LOCUS13228</name>
</gene>
<dbReference type="Proteomes" id="UP001642487">
    <property type="component" value="Chromosome 4"/>
</dbReference>
<accession>A0ABP0YNP7</accession>
<dbReference type="EMBL" id="OZ021738">
    <property type="protein sequence ID" value="CAK9321161.1"/>
    <property type="molecule type" value="Genomic_DNA"/>
</dbReference>
<keyword evidence="2" id="KW-1185">Reference proteome</keyword>
<evidence type="ECO:0000313" key="2">
    <source>
        <dbReference type="Proteomes" id="UP001642487"/>
    </source>
</evidence>
<sequence>MNIITLRLKNPRTARKLSYQIKNQPKRKRRKNEVVATPFTSSRKEMIRIAAFEYELYNMEIRFTEEHGIGSCLPSKAVHWQYKRNGDTYTEKRRWLELLRRIWHQCTPEYKWNPNEMRNITDEGGTKGEIYRKVYEIMCQLEEMNAFMCSPEIGIITHRGIETWICELHVRRCNILDELGRVVLLRMQRWNRGLD</sequence>
<organism evidence="1 2">
    <name type="scientific">Citrullus colocynthis</name>
    <name type="common">colocynth</name>
    <dbReference type="NCBI Taxonomy" id="252529"/>
    <lineage>
        <taxon>Eukaryota</taxon>
        <taxon>Viridiplantae</taxon>
        <taxon>Streptophyta</taxon>
        <taxon>Embryophyta</taxon>
        <taxon>Tracheophyta</taxon>
        <taxon>Spermatophyta</taxon>
        <taxon>Magnoliopsida</taxon>
        <taxon>eudicotyledons</taxon>
        <taxon>Gunneridae</taxon>
        <taxon>Pentapetalae</taxon>
        <taxon>rosids</taxon>
        <taxon>fabids</taxon>
        <taxon>Cucurbitales</taxon>
        <taxon>Cucurbitaceae</taxon>
        <taxon>Benincaseae</taxon>
        <taxon>Citrullus</taxon>
    </lineage>
</organism>
<proteinExistence type="predicted"/>
<name>A0ABP0YNP7_9ROSI</name>
<evidence type="ECO:0000313" key="1">
    <source>
        <dbReference type="EMBL" id="CAK9321161.1"/>
    </source>
</evidence>
<reference evidence="1 2" key="1">
    <citation type="submission" date="2024-03" db="EMBL/GenBank/DDBJ databases">
        <authorList>
            <person name="Gkanogiannis A."/>
            <person name="Becerra Lopez-Lavalle L."/>
        </authorList>
    </citation>
    <scope>NUCLEOTIDE SEQUENCE [LARGE SCALE GENOMIC DNA]</scope>
</reference>